<dbReference type="InterPro" id="IPR036868">
    <property type="entry name" value="TusA-like_sf"/>
</dbReference>
<dbReference type="InterPro" id="IPR001455">
    <property type="entry name" value="TusA-like"/>
</dbReference>
<evidence type="ECO:0000259" key="2">
    <source>
        <dbReference type="Pfam" id="PF01206"/>
    </source>
</evidence>
<dbReference type="Proteomes" id="UP000245523">
    <property type="component" value="Unassembled WGS sequence"/>
</dbReference>
<protein>
    <submittedName>
        <fullName evidence="3">TusA-related sulfurtransferase</fullName>
    </submittedName>
</protein>
<dbReference type="Gene3D" id="3.30.110.40">
    <property type="entry name" value="TusA-like domain"/>
    <property type="match status" value="1"/>
</dbReference>
<evidence type="ECO:0000256" key="1">
    <source>
        <dbReference type="ARBA" id="ARBA00008984"/>
    </source>
</evidence>
<comment type="similarity">
    <text evidence="1">Belongs to the sulfur carrier protein TusA family.</text>
</comment>
<dbReference type="CDD" id="cd00291">
    <property type="entry name" value="SirA_YedF_YeeD"/>
    <property type="match status" value="1"/>
</dbReference>
<evidence type="ECO:0000313" key="4">
    <source>
        <dbReference type="Proteomes" id="UP000245523"/>
    </source>
</evidence>
<dbReference type="PANTHER" id="PTHR33279:SF19">
    <property type="entry name" value="SSL1707 PROTEIN"/>
    <property type="match status" value="1"/>
</dbReference>
<proteinExistence type="inferred from homology"/>
<dbReference type="EMBL" id="QGHD01000007">
    <property type="protein sequence ID" value="PWL03264.1"/>
    <property type="molecule type" value="Genomic_DNA"/>
</dbReference>
<feature type="domain" description="UPF0033" evidence="2">
    <location>
        <begin position="105"/>
        <end position="173"/>
    </location>
</feature>
<dbReference type="SUPFAM" id="SSF64307">
    <property type="entry name" value="SirA-like"/>
    <property type="match status" value="1"/>
</dbReference>
<evidence type="ECO:0000313" key="3">
    <source>
        <dbReference type="EMBL" id="PWL03264.1"/>
    </source>
</evidence>
<dbReference type="PANTHER" id="PTHR33279">
    <property type="entry name" value="SULFUR CARRIER PROTEIN YEDF-RELATED"/>
    <property type="match status" value="1"/>
</dbReference>
<reference evidence="3 4" key="1">
    <citation type="submission" date="2018-05" db="EMBL/GenBank/DDBJ databases">
        <title>Animal gut microbial communities from fecal samples from Wisconsin, USA.</title>
        <authorList>
            <person name="Neumann A."/>
        </authorList>
    </citation>
    <scope>NUCLEOTIDE SEQUENCE [LARGE SCALE GENOMIC DNA]</scope>
    <source>
        <strain evidence="3 4">UWS4</strain>
    </source>
</reference>
<accession>A0ABX5LLE9</accession>
<keyword evidence="4" id="KW-1185">Reference proteome</keyword>
<sequence length="177" mass="20002">MEKSPLERWLSANQDSPNLDNSLRLLLGHAFVGIFRKTHPDFAVFSPEKALSWVERLPKNAFPFDIGDWIAKPSAHAHDLVHFCENANAFQFPPTVDFSKWTSGVVDLRGVRCPMGSVRARLVLSGMEAGEEITLFVDNGEPIENIPRVMLEDGNHIVSRTREENYWKLTVQKNSAD</sequence>
<gene>
    <name evidence="3" type="ORF">B0H50_10721</name>
</gene>
<organism evidence="3 4">
    <name type="scientific">Hallerella porci</name>
    <dbReference type="NCBI Taxonomy" id="1945871"/>
    <lineage>
        <taxon>Bacteria</taxon>
        <taxon>Pseudomonadati</taxon>
        <taxon>Fibrobacterota</taxon>
        <taxon>Fibrobacteria</taxon>
        <taxon>Fibrobacterales</taxon>
        <taxon>Fibrobacteraceae</taxon>
        <taxon>Hallerella</taxon>
    </lineage>
</organism>
<name>A0ABX5LLE9_9BACT</name>
<comment type="caution">
    <text evidence="3">The sequence shown here is derived from an EMBL/GenBank/DDBJ whole genome shotgun (WGS) entry which is preliminary data.</text>
</comment>
<dbReference type="Pfam" id="PF01206">
    <property type="entry name" value="TusA"/>
    <property type="match status" value="1"/>
</dbReference>